<sequence length="345" mass="37777">MTYSLFVGAGQWQAAASETATQGFFGLDGDAQWQPLSNGLPDQVEVRSIVLHPDCPNTIYAGTQRGPYRSKDAGESWHSLTLPEGTPDEERVVWSICLDPSDPKTIYVGTQNTTVFRSRDGGQGFERLAIPEPEGVVCASFAMRVIRIAVAADDPSHILVAFEIGGLVRSRDGGANWESCNSDLLNLSRQGHPRSAIVSDQDTEGMMDSHALIFDPGDQDAVWLANRMGLFRSEDGGEHWSEFGIGEFSPLTYARDIQASRHQPDRMYVALSLAAACDKGSLYRSDDRGQSWNRFDHDVDIDSTLMAVAESITSSNRVYCAARHGKIYGTEDGGESWTSYQLPNG</sequence>
<dbReference type="PANTHER" id="PTHR43739:SF5">
    <property type="entry name" value="EXO-ALPHA-SIALIDASE"/>
    <property type="match status" value="1"/>
</dbReference>
<accession>A0A382J227</accession>
<dbReference type="EMBL" id="UINC01071017">
    <property type="protein sequence ID" value="SVC05615.1"/>
    <property type="molecule type" value="Genomic_DNA"/>
</dbReference>
<dbReference type="GO" id="GO:0010411">
    <property type="term" value="P:xyloglucan metabolic process"/>
    <property type="evidence" value="ECO:0007669"/>
    <property type="project" value="TreeGrafter"/>
</dbReference>
<dbReference type="InterPro" id="IPR031778">
    <property type="entry name" value="Sortilin_N"/>
</dbReference>
<dbReference type="Gene3D" id="2.130.10.10">
    <property type="entry name" value="YVTN repeat-like/Quinoprotein amine dehydrogenase"/>
    <property type="match status" value="1"/>
</dbReference>
<dbReference type="InterPro" id="IPR015943">
    <property type="entry name" value="WD40/YVTN_repeat-like_dom_sf"/>
</dbReference>
<evidence type="ECO:0000256" key="1">
    <source>
        <dbReference type="ARBA" id="ARBA00022737"/>
    </source>
</evidence>
<keyword evidence="1" id="KW-0677">Repeat</keyword>
<dbReference type="SUPFAM" id="SSF110296">
    <property type="entry name" value="Oligoxyloglucan reducing end-specific cellobiohydrolase"/>
    <property type="match status" value="1"/>
</dbReference>
<dbReference type="InterPro" id="IPR052025">
    <property type="entry name" value="Xyloglucanase_GH74"/>
</dbReference>
<dbReference type="Pfam" id="PF15902">
    <property type="entry name" value="Sortilin-Vps10"/>
    <property type="match status" value="1"/>
</dbReference>
<proteinExistence type="predicted"/>
<feature type="domain" description="Sortilin N-terminal" evidence="2">
    <location>
        <begin position="68"/>
        <end position="191"/>
    </location>
</feature>
<protein>
    <recommendedName>
        <fullName evidence="2">Sortilin N-terminal domain-containing protein</fullName>
    </recommendedName>
</protein>
<reference evidence="3" key="1">
    <citation type="submission" date="2018-05" db="EMBL/GenBank/DDBJ databases">
        <authorList>
            <person name="Lanie J.A."/>
            <person name="Ng W.-L."/>
            <person name="Kazmierczak K.M."/>
            <person name="Andrzejewski T.M."/>
            <person name="Davidsen T.M."/>
            <person name="Wayne K.J."/>
            <person name="Tettelin H."/>
            <person name="Glass J.I."/>
            <person name="Rusch D."/>
            <person name="Podicherti R."/>
            <person name="Tsui H.-C.T."/>
            <person name="Winkler M.E."/>
        </authorList>
    </citation>
    <scope>NUCLEOTIDE SEQUENCE</scope>
</reference>
<gene>
    <name evidence="3" type="ORF">METZ01_LOCUS258469</name>
</gene>
<dbReference type="AlphaFoldDB" id="A0A382J227"/>
<evidence type="ECO:0000313" key="3">
    <source>
        <dbReference type="EMBL" id="SVC05615.1"/>
    </source>
</evidence>
<dbReference type="CDD" id="cd15482">
    <property type="entry name" value="Sialidase_non-viral"/>
    <property type="match status" value="1"/>
</dbReference>
<name>A0A382J227_9ZZZZ</name>
<feature type="non-terminal residue" evidence="3">
    <location>
        <position position="345"/>
    </location>
</feature>
<organism evidence="3">
    <name type="scientific">marine metagenome</name>
    <dbReference type="NCBI Taxonomy" id="408172"/>
    <lineage>
        <taxon>unclassified sequences</taxon>
        <taxon>metagenomes</taxon>
        <taxon>ecological metagenomes</taxon>
    </lineage>
</organism>
<dbReference type="PANTHER" id="PTHR43739">
    <property type="entry name" value="XYLOGLUCANASE (EUROFUNG)"/>
    <property type="match status" value="1"/>
</dbReference>
<evidence type="ECO:0000259" key="2">
    <source>
        <dbReference type="Pfam" id="PF15902"/>
    </source>
</evidence>